<dbReference type="PANTHER" id="PTHR33908:SF11">
    <property type="entry name" value="MEMBRANE PROTEIN"/>
    <property type="match status" value="1"/>
</dbReference>
<dbReference type="GO" id="GO:0005886">
    <property type="term" value="C:plasma membrane"/>
    <property type="evidence" value="ECO:0007669"/>
    <property type="project" value="UniProtKB-SubCell"/>
</dbReference>
<feature type="transmembrane region" description="Helical" evidence="8">
    <location>
        <begin position="376"/>
        <end position="397"/>
    </location>
</feature>
<keyword evidence="5 8" id="KW-0812">Transmembrane</keyword>
<dbReference type="Proteomes" id="UP000808388">
    <property type="component" value="Unassembled WGS sequence"/>
</dbReference>
<keyword evidence="7 8" id="KW-0472">Membrane</keyword>
<keyword evidence="6 8" id="KW-1133">Transmembrane helix</keyword>
<feature type="transmembrane region" description="Helical" evidence="8">
    <location>
        <begin position="107"/>
        <end position="129"/>
    </location>
</feature>
<feature type="transmembrane region" description="Helical" evidence="8">
    <location>
        <begin position="403"/>
        <end position="421"/>
    </location>
</feature>
<dbReference type="GO" id="GO:0016763">
    <property type="term" value="F:pentosyltransferase activity"/>
    <property type="evidence" value="ECO:0007669"/>
    <property type="project" value="TreeGrafter"/>
</dbReference>
<evidence type="ECO:0000256" key="7">
    <source>
        <dbReference type="ARBA" id="ARBA00023136"/>
    </source>
</evidence>
<feature type="domain" description="Glycosyltransferase RgtA/B/C/D-like" evidence="9">
    <location>
        <begin position="110"/>
        <end position="228"/>
    </location>
</feature>
<evidence type="ECO:0000313" key="10">
    <source>
        <dbReference type="EMBL" id="MBI3627868.1"/>
    </source>
</evidence>
<gene>
    <name evidence="10" type="ORF">HY220_03985</name>
</gene>
<dbReference type="EMBL" id="JACQCQ010000013">
    <property type="protein sequence ID" value="MBI3627868.1"/>
    <property type="molecule type" value="Genomic_DNA"/>
</dbReference>
<protein>
    <submittedName>
        <fullName evidence="10">Glycosyltransferase family 39 protein</fullName>
    </submittedName>
</protein>
<feature type="transmembrane region" description="Helical" evidence="8">
    <location>
        <begin position="242"/>
        <end position="264"/>
    </location>
</feature>
<feature type="transmembrane region" description="Helical" evidence="8">
    <location>
        <begin position="304"/>
        <end position="325"/>
    </location>
</feature>
<proteinExistence type="predicted"/>
<feature type="transmembrane region" description="Helical" evidence="8">
    <location>
        <begin position="138"/>
        <end position="157"/>
    </location>
</feature>
<accession>A0A9D6LQI0</accession>
<dbReference type="Pfam" id="PF13231">
    <property type="entry name" value="PMT_2"/>
    <property type="match status" value="1"/>
</dbReference>
<evidence type="ECO:0000256" key="6">
    <source>
        <dbReference type="ARBA" id="ARBA00022989"/>
    </source>
</evidence>
<dbReference type="InterPro" id="IPR050297">
    <property type="entry name" value="LipidA_mod_glycosyltrf_83"/>
</dbReference>
<sequence length="605" mass="68541">MAEKIYWKIPALLLFIMFCLMLGASLGDSAIQDELAHIPAGYAYVKFLDYRLNPEHPPLVKAIAGLPLLFLHLNFPTDIKSWTTDVNGQWDQGGAFLYNAGNNPDQIIFWARLPMLLLTIFVGILFYLWTSRRFGRTVATLSLFLFVFSPTFLAHGHYVTTDIGATLGFLIGLWSFINFLENPSWKNTAIAGLCFGIAELLKFSTFLLIPIYIVIYLMHFTVLMDHSWKERALLAARGVSKFVAMGIIGVVVISLVYGFFMLHYPSALQMRDSKFLLSSFGNRTLVNIQHTLASHALTRPLAHYFLGVLMVIQRAAGGNTAYFLGQVSNAGSRSYFPIMYLMKESLGFLILAVVGLMYGIIKICRKYPWGWKRLGYWVKNNFAVFAAGFTVFFYWAYSLKSPLNIGVRHVLPTFPFIYLLVSRQIVSWMHGDGYRAPGGLFEFFRLIYKKYILAIPRYSIVFLLLAFIVFNVVRSYPYFLSYFNALGGGTDYGYRIAVDSNYDWGQDLKRLADYVQSNNIESISLDYFGGGAPAYYLGGKFKPWWSARGPAHGYFAISLTLLEGSVNPATPPFPQTKLEDSYSWLRGHEPIGRGGKSIFIYYLPK</sequence>
<evidence type="ECO:0000256" key="3">
    <source>
        <dbReference type="ARBA" id="ARBA00022676"/>
    </source>
</evidence>
<keyword evidence="3" id="KW-0328">Glycosyltransferase</keyword>
<evidence type="ECO:0000256" key="8">
    <source>
        <dbReference type="SAM" id="Phobius"/>
    </source>
</evidence>
<evidence type="ECO:0000259" key="9">
    <source>
        <dbReference type="Pfam" id="PF13231"/>
    </source>
</evidence>
<organism evidence="10 11">
    <name type="scientific">Candidatus Sungiibacteriota bacterium</name>
    <dbReference type="NCBI Taxonomy" id="2750080"/>
    <lineage>
        <taxon>Bacteria</taxon>
        <taxon>Candidatus Sungiibacteriota</taxon>
    </lineage>
</organism>
<evidence type="ECO:0000256" key="4">
    <source>
        <dbReference type="ARBA" id="ARBA00022679"/>
    </source>
</evidence>
<comment type="caution">
    <text evidence="10">The sequence shown here is derived from an EMBL/GenBank/DDBJ whole genome shotgun (WGS) entry which is preliminary data.</text>
</comment>
<comment type="subcellular location">
    <subcellularLocation>
        <location evidence="1">Cell membrane</location>
        <topology evidence="1">Multi-pass membrane protein</topology>
    </subcellularLocation>
</comment>
<dbReference type="AlphaFoldDB" id="A0A9D6LQI0"/>
<reference evidence="10" key="1">
    <citation type="submission" date="2020-07" db="EMBL/GenBank/DDBJ databases">
        <title>Huge and variable diversity of episymbiotic CPR bacteria and DPANN archaea in groundwater ecosystems.</title>
        <authorList>
            <person name="He C.Y."/>
            <person name="Keren R."/>
            <person name="Whittaker M."/>
            <person name="Farag I.F."/>
            <person name="Doudna J."/>
            <person name="Cate J.H.D."/>
            <person name="Banfield J.F."/>
        </authorList>
    </citation>
    <scope>NUCLEOTIDE SEQUENCE</scope>
    <source>
        <strain evidence="10">NC_groundwater_972_Pr1_S-0.2um_49_27</strain>
    </source>
</reference>
<keyword evidence="4" id="KW-0808">Transferase</keyword>
<feature type="transmembrane region" description="Helical" evidence="8">
    <location>
        <begin position="200"/>
        <end position="222"/>
    </location>
</feature>
<evidence type="ECO:0000256" key="1">
    <source>
        <dbReference type="ARBA" id="ARBA00004651"/>
    </source>
</evidence>
<evidence type="ECO:0000313" key="11">
    <source>
        <dbReference type="Proteomes" id="UP000808388"/>
    </source>
</evidence>
<dbReference type="PANTHER" id="PTHR33908">
    <property type="entry name" value="MANNOSYLTRANSFERASE YKCB-RELATED"/>
    <property type="match status" value="1"/>
</dbReference>
<evidence type="ECO:0000256" key="5">
    <source>
        <dbReference type="ARBA" id="ARBA00022692"/>
    </source>
</evidence>
<feature type="transmembrane region" description="Helical" evidence="8">
    <location>
        <begin position="163"/>
        <end position="180"/>
    </location>
</feature>
<dbReference type="GO" id="GO:0009103">
    <property type="term" value="P:lipopolysaccharide biosynthetic process"/>
    <property type="evidence" value="ECO:0007669"/>
    <property type="project" value="UniProtKB-ARBA"/>
</dbReference>
<feature type="transmembrane region" description="Helical" evidence="8">
    <location>
        <begin position="451"/>
        <end position="473"/>
    </location>
</feature>
<feature type="transmembrane region" description="Helical" evidence="8">
    <location>
        <begin position="345"/>
        <end position="364"/>
    </location>
</feature>
<evidence type="ECO:0000256" key="2">
    <source>
        <dbReference type="ARBA" id="ARBA00022475"/>
    </source>
</evidence>
<dbReference type="InterPro" id="IPR038731">
    <property type="entry name" value="RgtA/B/C-like"/>
</dbReference>
<name>A0A9D6LQI0_9BACT</name>
<keyword evidence="2" id="KW-1003">Cell membrane</keyword>